<organism evidence="2 3">
    <name type="scientific">Vespula squamosa</name>
    <name type="common">Southern yellow jacket</name>
    <name type="synonym">Wasp</name>
    <dbReference type="NCBI Taxonomy" id="30214"/>
    <lineage>
        <taxon>Eukaryota</taxon>
        <taxon>Metazoa</taxon>
        <taxon>Ecdysozoa</taxon>
        <taxon>Arthropoda</taxon>
        <taxon>Hexapoda</taxon>
        <taxon>Insecta</taxon>
        <taxon>Pterygota</taxon>
        <taxon>Neoptera</taxon>
        <taxon>Endopterygota</taxon>
        <taxon>Hymenoptera</taxon>
        <taxon>Apocrita</taxon>
        <taxon>Aculeata</taxon>
        <taxon>Vespoidea</taxon>
        <taxon>Vespidae</taxon>
        <taxon>Vespinae</taxon>
        <taxon>Vespula</taxon>
    </lineage>
</organism>
<feature type="compositionally biased region" description="Basic and acidic residues" evidence="1">
    <location>
        <begin position="1"/>
        <end position="24"/>
    </location>
</feature>
<protein>
    <submittedName>
        <fullName evidence="2">Uncharacterized protein</fullName>
    </submittedName>
</protein>
<reference evidence="2 3" key="1">
    <citation type="journal article" date="2024" name="Ann. Entomol. Soc. Am.">
        <title>Genomic analyses of the southern and eastern yellowjacket wasps (Hymenoptera: Vespidae) reveal evolutionary signatures of social life.</title>
        <authorList>
            <person name="Catto M.A."/>
            <person name="Caine P.B."/>
            <person name="Orr S.E."/>
            <person name="Hunt B.G."/>
            <person name="Goodisman M.A.D."/>
        </authorList>
    </citation>
    <scope>NUCLEOTIDE SEQUENCE [LARGE SCALE GENOMIC DNA]</scope>
    <source>
        <strain evidence="2">233</strain>
        <tissue evidence="2">Head and thorax</tissue>
    </source>
</reference>
<evidence type="ECO:0000313" key="2">
    <source>
        <dbReference type="EMBL" id="KAL2729657.1"/>
    </source>
</evidence>
<accession>A0ABD2BA93</accession>
<evidence type="ECO:0000313" key="3">
    <source>
        <dbReference type="Proteomes" id="UP001607302"/>
    </source>
</evidence>
<dbReference type="EMBL" id="JAUDFV010000130">
    <property type="protein sequence ID" value="KAL2729657.1"/>
    <property type="molecule type" value="Genomic_DNA"/>
</dbReference>
<gene>
    <name evidence="2" type="ORF">V1478_005947</name>
</gene>
<keyword evidence="3" id="KW-1185">Reference proteome</keyword>
<proteinExistence type="predicted"/>
<comment type="caution">
    <text evidence="2">The sequence shown here is derived from an EMBL/GenBank/DDBJ whole genome shotgun (WGS) entry which is preliminary data.</text>
</comment>
<dbReference type="Proteomes" id="UP001607302">
    <property type="component" value="Unassembled WGS sequence"/>
</dbReference>
<feature type="region of interest" description="Disordered" evidence="1">
    <location>
        <begin position="1"/>
        <end position="43"/>
    </location>
</feature>
<evidence type="ECO:0000256" key="1">
    <source>
        <dbReference type="SAM" id="MobiDB-lite"/>
    </source>
</evidence>
<sequence length="337" mass="39320">MGTIKNEMEAADKSTLSSRKDLSTKIKKKNDKNNPNGRVNKDLSSDLISGSFLTDELRKSNDNDLVSSFTSLPLESYGFPYYRSYKNGGRSQDAVLVKDIGISCTLLNEKMLSYNFSKDTIVESYLVKCLKTEYNDLTEITKKISSYTNDIIRNLILRDRKKKEQIKSCNHKVLTEEETKESYLKLRLKSDAEVRCLYRKDLFDPSNKRKNFKSTSRLLKDQKKIQGRLFSNDATNLEIKNCSTSDSSSVVYDYLMMNNKRRMQRERELIDKETKEGFHRKFDQISNEKFKRRNRKDYRLGLEEKFNGDSTIMLVNGVLQDTNFHTVNIRIVKREQS</sequence>
<name>A0ABD2BA93_VESSQ</name>
<dbReference type="AlphaFoldDB" id="A0ABD2BA93"/>